<dbReference type="Proteomes" id="UP001189122">
    <property type="component" value="Unassembled WGS sequence"/>
</dbReference>
<dbReference type="InterPro" id="IPR025520">
    <property type="entry name" value="DUF4408"/>
</dbReference>
<keyword evidence="5" id="KW-1185">Reference proteome</keyword>
<feature type="region of interest" description="Disordered" evidence="1">
    <location>
        <begin position="226"/>
        <end position="250"/>
    </location>
</feature>
<dbReference type="InterPro" id="IPR008480">
    <property type="entry name" value="DUF761_pln"/>
</dbReference>
<feature type="region of interest" description="Disordered" evidence="1">
    <location>
        <begin position="158"/>
        <end position="202"/>
    </location>
</feature>
<dbReference type="EMBL" id="LR743589">
    <property type="protein sequence ID" value="CAA2616983.1"/>
    <property type="molecule type" value="Genomic_DNA"/>
</dbReference>
<evidence type="ECO:0000256" key="2">
    <source>
        <dbReference type="SAM" id="Phobius"/>
    </source>
</evidence>
<dbReference type="PANTHER" id="PTHR33098">
    <property type="entry name" value="COTTON FIBER (DUF761)"/>
    <property type="match status" value="1"/>
</dbReference>
<accession>A0A7I8IH79</accession>
<dbReference type="Pfam" id="PF14364">
    <property type="entry name" value="DUF4408"/>
    <property type="match status" value="1"/>
</dbReference>
<feature type="compositionally biased region" description="Basic and acidic residues" evidence="1">
    <location>
        <begin position="191"/>
        <end position="202"/>
    </location>
</feature>
<keyword evidence="2" id="KW-0812">Transmembrane</keyword>
<dbReference type="Pfam" id="PF05553">
    <property type="entry name" value="DUF761"/>
    <property type="match status" value="1"/>
</dbReference>
<feature type="transmembrane region" description="Helical" evidence="2">
    <location>
        <begin position="7"/>
        <end position="25"/>
    </location>
</feature>
<name>A0A7I8IH79_SPIIN</name>
<organism evidence="4">
    <name type="scientific">Spirodela intermedia</name>
    <name type="common">Intermediate duckweed</name>
    <dbReference type="NCBI Taxonomy" id="51605"/>
    <lineage>
        <taxon>Eukaryota</taxon>
        <taxon>Viridiplantae</taxon>
        <taxon>Streptophyta</taxon>
        <taxon>Embryophyta</taxon>
        <taxon>Tracheophyta</taxon>
        <taxon>Spermatophyta</taxon>
        <taxon>Magnoliopsida</taxon>
        <taxon>Liliopsida</taxon>
        <taxon>Araceae</taxon>
        <taxon>Lemnoideae</taxon>
        <taxon>Spirodela</taxon>
    </lineage>
</organism>
<evidence type="ECO:0000259" key="3">
    <source>
        <dbReference type="Pfam" id="PF14364"/>
    </source>
</evidence>
<keyword evidence="2" id="KW-1133">Transmembrane helix</keyword>
<gene>
    <name evidence="4" type="ORF">SI7747_02003194</name>
</gene>
<proteinExistence type="predicted"/>
<dbReference type="AlphaFoldDB" id="A0A7I8IH79"/>
<reference evidence="4 5" key="1">
    <citation type="submission" date="2019-12" db="EMBL/GenBank/DDBJ databases">
        <authorList>
            <person name="Scholz U."/>
            <person name="Mascher M."/>
            <person name="Fiebig A."/>
        </authorList>
    </citation>
    <scope>NUCLEOTIDE SEQUENCE</scope>
</reference>
<feature type="transmembrane region" description="Helical" evidence="2">
    <location>
        <begin position="37"/>
        <end position="61"/>
    </location>
</feature>
<dbReference type="EMBL" id="CACRZD030000002">
    <property type="protein sequence ID" value="CAA6656654.1"/>
    <property type="molecule type" value="Genomic_DNA"/>
</dbReference>
<keyword evidence="2" id="KW-0472">Membrane</keyword>
<dbReference type="PANTHER" id="PTHR33098:SF109">
    <property type="entry name" value="OS07G0563400 PROTEIN"/>
    <property type="match status" value="1"/>
</dbReference>
<evidence type="ECO:0000313" key="5">
    <source>
        <dbReference type="Proteomes" id="UP001189122"/>
    </source>
</evidence>
<protein>
    <recommendedName>
        <fullName evidence="3">DUF4408 domain-containing protein</fullName>
    </recommendedName>
</protein>
<evidence type="ECO:0000313" key="4">
    <source>
        <dbReference type="EMBL" id="CAA2616983.1"/>
    </source>
</evidence>
<sequence length="250" mass="27156">MVLSGKVLLVSTGVVSTAVVLRLYWPAVVVFMPQIYVAALGWLAPPYLYCIVNLIIIFIAVSSSYHPHQPVPPAEPLKLPLDAHLPAAFLPGGGPAEELGGATASAATEEEEKPLVSMRFSARRGAKASHEGRPLGVAKPKKNETLESTWKAITEGRGMPLARRLKKADGGSGGGAEWGSSSPPRGGGLRLRREPSTGQEELNRRVEAFIKKFNDDIRLQRQESFKRFSARDDQPPQIDKERERDVSGVT</sequence>
<feature type="region of interest" description="Disordered" evidence="1">
    <location>
        <begin position="121"/>
        <end position="142"/>
    </location>
</feature>
<feature type="domain" description="DUF4408" evidence="3">
    <location>
        <begin position="33"/>
        <end position="65"/>
    </location>
</feature>
<evidence type="ECO:0000256" key="1">
    <source>
        <dbReference type="SAM" id="MobiDB-lite"/>
    </source>
</evidence>